<protein>
    <recommendedName>
        <fullName evidence="3">histidine kinase</fullName>
        <ecNumber evidence="3">2.7.13.3</ecNumber>
    </recommendedName>
</protein>
<feature type="domain" description="Response regulatory" evidence="17">
    <location>
        <begin position="985"/>
        <end position="1105"/>
    </location>
</feature>
<sequence length="1120" mass="125929">MQRNKKKEKSFRDSEEKYQKIFDAFHEAIFIVDTTSGTIIDANKRAEYLFGYARKEIIGKNETDIYLKSKLQPSIENSEECTNEGACLDQDTYIEHKSGQRIPVEVNVSSATLHDREVNYVFLRNSAERKLHDDKIKQWALQQEVVAFIGQKALGEYDLSTLLNLIVEKTSQTLDVEYGKILELLPDGKSLLLRAGVGWRKELMGKATVSTGLDSQAGYTLISKEPVIVKDLRTETRFGCPPLLHEHGVISGMSAVIYGKGAKKPFGVIGVHTTRTREFDINEANFLQSVANILASVIEQKQQNDQIRSLFHAVEQSPASIVITDTKGNIEYVNKKFTTITGYTSEEAIGKNPRILKSDKKNPDEYKELWETINTGKEWAGEFLNKKKDGQTFWEYAFISPIKNQDGEITHFLAIKEDITKRKKAEEELREFSNFNQTLVDSLPFGMDIVDEEGNILYVSEKFGAILGKKVIGEKCWNIYRDNKKQCENCCLKERTRTKKTKTIESEGILGGKVFQITHVGLVYQGKKAFLEIFDDITHLKQVEEELQLKHQVLLQYYEELEIQKRNVEEKNKALEKAKKLADEASRAKGEFLANMSHEIRTPMNGVIGMTDLLLGTELTQEQHGYAETIRTSADSLLSIINDILDFSKIESGKLEIENIDFDLRITVESIIDILAFGAEKKGLEFSCFIDSEVPSRLRGDPGRLRQVLINLGNNAIKFTKAGEVAISVTMVKEADLQITLRFAVRDTGIGIPAGSVKKLFQSFSQVDSSTTRMYGGTGLGLAISKQLTELMGGQIGVESEEGKGSTFWFTVVLKKQPSAQQRVTDEPCVIEDMRVLVVDDNHTNRLVFRAYLESWRCKVEEAASAVEAMKKLHEAISDGNPFQIALLDRCMPKVDGESLCKEIKADPQLKDLILVMLTSAGMRGDAEHFKRLGFAAYLLKPVKQSQLLECLSIITGKTAGVGKDTPNQIVTRYSISEAQKRRLRILVAEDNVVNQKVILRILEKKLGYNADVVTNGKEAVESLERSDYNLVLMDCQMPDVDGYEATRIIRDENSSVRNHNIPIIAMTANAMQGDREKCLEAGMNDYVTKPVNMQVLADVIKRNLHDGTEHQPSSDSPSR</sequence>
<proteinExistence type="predicted"/>
<evidence type="ECO:0000256" key="12">
    <source>
        <dbReference type="ARBA" id="ARBA00023012"/>
    </source>
</evidence>
<evidence type="ECO:0000256" key="11">
    <source>
        <dbReference type="ARBA" id="ARBA00022989"/>
    </source>
</evidence>
<evidence type="ECO:0000259" key="18">
    <source>
        <dbReference type="PROSITE" id="PS50112"/>
    </source>
</evidence>
<name>A0A0M2USB5_9BACT</name>
<dbReference type="InterPro" id="IPR001610">
    <property type="entry name" value="PAC"/>
</dbReference>
<dbReference type="InterPro" id="IPR005467">
    <property type="entry name" value="His_kinase_dom"/>
</dbReference>
<keyword evidence="9" id="KW-0418">Kinase</keyword>
<dbReference type="InterPro" id="IPR003594">
    <property type="entry name" value="HATPase_dom"/>
</dbReference>
<evidence type="ECO:0000256" key="2">
    <source>
        <dbReference type="ARBA" id="ARBA00004651"/>
    </source>
</evidence>
<dbReference type="NCBIfam" id="TIGR00229">
    <property type="entry name" value="sensory_box"/>
    <property type="match status" value="3"/>
</dbReference>
<dbReference type="InterPro" id="IPR003661">
    <property type="entry name" value="HisK_dim/P_dom"/>
</dbReference>
<dbReference type="SUPFAM" id="SSF55874">
    <property type="entry name" value="ATPase domain of HSP90 chaperone/DNA topoisomerase II/histidine kinase"/>
    <property type="match status" value="1"/>
</dbReference>
<dbReference type="EMBL" id="LAQJ01000238">
    <property type="protein sequence ID" value="KKO18732.1"/>
    <property type="molecule type" value="Genomic_DNA"/>
</dbReference>
<evidence type="ECO:0000256" key="13">
    <source>
        <dbReference type="ARBA" id="ARBA00023136"/>
    </source>
</evidence>
<feature type="domain" description="Histidine kinase" evidence="16">
    <location>
        <begin position="595"/>
        <end position="816"/>
    </location>
</feature>
<dbReference type="Gene3D" id="3.30.565.10">
    <property type="entry name" value="Histidine kinase-like ATPase, C-terminal domain"/>
    <property type="match status" value="1"/>
</dbReference>
<dbReference type="CDD" id="cd17546">
    <property type="entry name" value="REC_hyHK_CKI1_RcsC-like"/>
    <property type="match status" value="1"/>
</dbReference>
<feature type="domain" description="PAS" evidence="18">
    <location>
        <begin position="14"/>
        <end position="74"/>
    </location>
</feature>
<dbReference type="PROSITE" id="PS50113">
    <property type="entry name" value="PAC"/>
    <property type="match status" value="1"/>
</dbReference>
<dbReference type="SMART" id="SM00086">
    <property type="entry name" value="PAC"/>
    <property type="match status" value="1"/>
</dbReference>
<dbReference type="FunFam" id="1.10.287.130:FF:000003">
    <property type="entry name" value="Histidine kinase"/>
    <property type="match status" value="1"/>
</dbReference>
<dbReference type="Pfam" id="PF00072">
    <property type="entry name" value="Response_reg"/>
    <property type="match status" value="2"/>
</dbReference>
<dbReference type="FunFam" id="3.30.565.10:FF:000010">
    <property type="entry name" value="Sensor histidine kinase RcsC"/>
    <property type="match status" value="1"/>
</dbReference>
<accession>A0A0M2USB5</accession>
<dbReference type="CDD" id="cd00130">
    <property type="entry name" value="PAS"/>
    <property type="match status" value="2"/>
</dbReference>
<dbReference type="GO" id="GO:0000155">
    <property type="term" value="F:phosphorelay sensor kinase activity"/>
    <property type="evidence" value="ECO:0007669"/>
    <property type="project" value="InterPro"/>
</dbReference>
<dbReference type="CDD" id="cd00082">
    <property type="entry name" value="HisKA"/>
    <property type="match status" value="1"/>
</dbReference>
<evidence type="ECO:0000256" key="7">
    <source>
        <dbReference type="ARBA" id="ARBA00022692"/>
    </source>
</evidence>
<dbReference type="PROSITE" id="PS50109">
    <property type="entry name" value="HIS_KIN"/>
    <property type="match status" value="1"/>
</dbReference>
<evidence type="ECO:0000256" key="9">
    <source>
        <dbReference type="ARBA" id="ARBA00022777"/>
    </source>
</evidence>
<dbReference type="InterPro" id="IPR004358">
    <property type="entry name" value="Sig_transdc_His_kin-like_C"/>
</dbReference>
<keyword evidence="15" id="KW-0175">Coiled coil</keyword>
<keyword evidence="10" id="KW-0067">ATP-binding</keyword>
<dbReference type="Gene3D" id="3.40.50.2300">
    <property type="match status" value="2"/>
</dbReference>
<evidence type="ECO:0000256" key="15">
    <source>
        <dbReference type="SAM" id="Coils"/>
    </source>
</evidence>
<evidence type="ECO:0000256" key="3">
    <source>
        <dbReference type="ARBA" id="ARBA00012438"/>
    </source>
</evidence>
<dbReference type="PRINTS" id="PR00344">
    <property type="entry name" value="BCTRLSENSOR"/>
</dbReference>
<keyword evidence="13" id="KW-0472">Membrane</keyword>
<dbReference type="GO" id="GO:0005524">
    <property type="term" value="F:ATP binding"/>
    <property type="evidence" value="ECO:0007669"/>
    <property type="project" value="UniProtKB-KW"/>
</dbReference>
<dbReference type="SUPFAM" id="SSF55781">
    <property type="entry name" value="GAF domain-like"/>
    <property type="match status" value="1"/>
</dbReference>
<dbReference type="InterPro" id="IPR029016">
    <property type="entry name" value="GAF-like_dom_sf"/>
</dbReference>
<keyword evidence="6 20" id="KW-0808">Transferase</keyword>
<dbReference type="CDD" id="cd16922">
    <property type="entry name" value="HATPase_EvgS-ArcB-TorS-like"/>
    <property type="match status" value="1"/>
</dbReference>
<evidence type="ECO:0000256" key="5">
    <source>
        <dbReference type="ARBA" id="ARBA00022553"/>
    </source>
</evidence>
<keyword evidence="21" id="KW-1185">Reference proteome</keyword>
<dbReference type="SMART" id="SM00388">
    <property type="entry name" value="HisKA"/>
    <property type="match status" value="1"/>
</dbReference>
<dbReference type="InterPro" id="IPR000700">
    <property type="entry name" value="PAS-assoc_C"/>
</dbReference>
<dbReference type="SUPFAM" id="SSF55785">
    <property type="entry name" value="PYP-like sensor domain (PAS domain)"/>
    <property type="match status" value="3"/>
</dbReference>
<evidence type="ECO:0000259" key="19">
    <source>
        <dbReference type="PROSITE" id="PS50113"/>
    </source>
</evidence>
<comment type="catalytic activity">
    <reaction evidence="1">
        <text>ATP + protein L-histidine = ADP + protein N-phospho-L-histidine.</text>
        <dbReference type="EC" id="2.7.13.3"/>
    </reaction>
</comment>
<evidence type="ECO:0000256" key="4">
    <source>
        <dbReference type="ARBA" id="ARBA00022475"/>
    </source>
</evidence>
<evidence type="ECO:0000259" key="17">
    <source>
        <dbReference type="PROSITE" id="PS50110"/>
    </source>
</evidence>
<dbReference type="Pfam" id="PF02518">
    <property type="entry name" value="HATPase_c"/>
    <property type="match status" value="1"/>
</dbReference>
<evidence type="ECO:0000256" key="10">
    <source>
        <dbReference type="ARBA" id="ARBA00022840"/>
    </source>
</evidence>
<dbReference type="InterPro" id="IPR011006">
    <property type="entry name" value="CheY-like_superfamily"/>
</dbReference>
<keyword evidence="4" id="KW-1003">Cell membrane</keyword>
<dbReference type="Gene3D" id="3.30.450.20">
    <property type="entry name" value="PAS domain"/>
    <property type="match status" value="3"/>
</dbReference>
<comment type="subcellular location">
    <subcellularLocation>
        <location evidence="2">Cell membrane</location>
        <topology evidence="2">Multi-pass membrane protein</topology>
    </subcellularLocation>
</comment>
<keyword evidence="8" id="KW-0547">Nucleotide-binding</keyword>
<feature type="modified residue" description="4-aspartylphosphate" evidence="14">
    <location>
        <position position="889"/>
    </location>
</feature>
<dbReference type="Proteomes" id="UP000034954">
    <property type="component" value="Unassembled WGS sequence"/>
</dbReference>
<evidence type="ECO:0000256" key="14">
    <source>
        <dbReference type="PROSITE-ProRule" id="PRU00169"/>
    </source>
</evidence>
<dbReference type="AlphaFoldDB" id="A0A0M2USB5"/>
<comment type="caution">
    <text evidence="20">The sequence shown here is derived from an EMBL/GenBank/DDBJ whole genome shotgun (WGS) entry which is preliminary data.</text>
</comment>
<dbReference type="PANTHER" id="PTHR45339">
    <property type="entry name" value="HYBRID SIGNAL TRANSDUCTION HISTIDINE KINASE J"/>
    <property type="match status" value="1"/>
</dbReference>
<dbReference type="Gene3D" id="1.10.287.130">
    <property type="match status" value="1"/>
</dbReference>
<dbReference type="InterPro" id="IPR035965">
    <property type="entry name" value="PAS-like_dom_sf"/>
</dbReference>
<dbReference type="PANTHER" id="PTHR45339:SF1">
    <property type="entry name" value="HYBRID SIGNAL TRANSDUCTION HISTIDINE KINASE J"/>
    <property type="match status" value="1"/>
</dbReference>
<dbReference type="InterPro" id="IPR036890">
    <property type="entry name" value="HATPase_C_sf"/>
</dbReference>
<dbReference type="SUPFAM" id="SSF52172">
    <property type="entry name" value="CheY-like"/>
    <property type="match status" value="2"/>
</dbReference>
<feature type="modified residue" description="4-aspartylphosphate" evidence="14">
    <location>
        <position position="1035"/>
    </location>
</feature>
<dbReference type="SMART" id="SM00091">
    <property type="entry name" value="PAS"/>
    <property type="match status" value="3"/>
</dbReference>
<dbReference type="SMART" id="SM00065">
    <property type="entry name" value="GAF"/>
    <property type="match status" value="1"/>
</dbReference>
<dbReference type="PROSITE" id="PS50110">
    <property type="entry name" value="RESPONSE_REGULATORY"/>
    <property type="match status" value="2"/>
</dbReference>
<feature type="domain" description="Response regulatory" evidence="17">
    <location>
        <begin position="835"/>
        <end position="956"/>
    </location>
</feature>
<dbReference type="InterPro" id="IPR036097">
    <property type="entry name" value="HisK_dim/P_sf"/>
</dbReference>
<dbReference type="GO" id="GO:0005886">
    <property type="term" value="C:plasma membrane"/>
    <property type="evidence" value="ECO:0007669"/>
    <property type="project" value="UniProtKB-SubCell"/>
</dbReference>
<dbReference type="InterPro" id="IPR001789">
    <property type="entry name" value="Sig_transdc_resp-reg_receiver"/>
</dbReference>
<evidence type="ECO:0000259" key="16">
    <source>
        <dbReference type="PROSITE" id="PS50109"/>
    </source>
</evidence>
<dbReference type="SUPFAM" id="SSF47384">
    <property type="entry name" value="Homodimeric domain of signal transducing histidine kinase"/>
    <property type="match status" value="1"/>
</dbReference>
<evidence type="ECO:0000313" key="20">
    <source>
        <dbReference type="EMBL" id="KKO18732.1"/>
    </source>
</evidence>
<reference evidence="20 21" key="1">
    <citation type="journal article" date="2013" name="BMC Microbiol.">
        <title>Identification of the type II cytochrome c maturation pathway in anammox bacteria by comparative genomics.</title>
        <authorList>
            <person name="Ferousi C."/>
            <person name="Speth D.R."/>
            <person name="Reimann J."/>
            <person name="Op den Camp H.J."/>
            <person name="Allen J.W."/>
            <person name="Keltjens J.T."/>
            <person name="Jetten M.S."/>
        </authorList>
    </citation>
    <scope>NUCLEOTIDE SEQUENCE [LARGE SCALE GENOMIC DNA]</scope>
    <source>
        <strain evidence="20">RU1</strain>
    </source>
</reference>
<dbReference type="Pfam" id="PF01590">
    <property type="entry name" value="GAF"/>
    <property type="match status" value="1"/>
</dbReference>
<dbReference type="PROSITE" id="PS50112">
    <property type="entry name" value="PAS"/>
    <property type="match status" value="2"/>
</dbReference>
<dbReference type="InterPro" id="IPR000014">
    <property type="entry name" value="PAS"/>
</dbReference>
<evidence type="ECO:0000256" key="6">
    <source>
        <dbReference type="ARBA" id="ARBA00022679"/>
    </source>
</evidence>
<feature type="domain" description="PAC" evidence="19">
    <location>
        <begin position="377"/>
        <end position="431"/>
    </location>
</feature>
<dbReference type="SMART" id="SM00448">
    <property type="entry name" value="REC"/>
    <property type="match status" value="2"/>
</dbReference>
<organism evidence="20 21">
    <name type="scientific">Candidatus Brocadia fulgida</name>
    <dbReference type="NCBI Taxonomy" id="380242"/>
    <lineage>
        <taxon>Bacteria</taxon>
        <taxon>Pseudomonadati</taxon>
        <taxon>Planctomycetota</taxon>
        <taxon>Candidatus Brocadiia</taxon>
        <taxon>Candidatus Brocadiales</taxon>
        <taxon>Candidatus Brocadiaceae</taxon>
        <taxon>Candidatus Brocadia</taxon>
    </lineage>
</organism>
<feature type="coiled-coil region" evidence="15">
    <location>
        <begin position="551"/>
        <end position="591"/>
    </location>
</feature>
<evidence type="ECO:0000256" key="8">
    <source>
        <dbReference type="ARBA" id="ARBA00022741"/>
    </source>
</evidence>
<keyword evidence="12" id="KW-0902">Two-component regulatory system</keyword>
<dbReference type="Pfam" id="PF00512">
    <property type="entry name" value="HisKA"/>
    <property type="match status" value="1"/>
</dbReference>
<dbReference type="Pfam" id="PF13426">
    <property type="entry name" value="PAS_9"/>
    <property type="match status" value="3"/>
</dbReference>
<keyword evidence="7" id="KW-0812">Transmembrane</keyword>
<dbReference type="EC" id="2.7.13.3" evidence="3"/>
<dbReference type="InterPro" id="IPR003018">
    <property type="entry name" value="GAF"/>
</dbReference>
<keyword evidence="11" id="KW-1133">Transmembrane helix</keyword>
<evidence type="ECO:0000256" key="1">
    <source>
        <dbReference type="ARBA" id="ARBA00000085"/>
    </source>
</evidence>
<evidence type="ECO:0000313" key="21">
    <source>
        <dbReference type="Proteomes" id="UP000034954"/>
    </source>
</evidence>
<feature type="domain" description="PAS" evidence="18">
    <location>
        <begin position="306"/>
        <end position="352"/>
    </location>
</feature>
<dbReference type="Gene3D" id="3.30.450.40">
    <property type="match status" value="1"/>
</dbReference>
<dbReference type="SMART" id="SM00387">
    <property type="entry name" value="HATPase_c"/>
    <property type="match status" value="1"/>
</dbReference>
<keyword evidence="5 14" id="KW-0597">Phosphoprotein</keyword>
<gene>
    <name evidence="20" type="primary">gacS_2</name>
    <name evidence="20" type="ORF">BROFUL_02564</name>
</gene>